<dbReference type="EMBL" id="AMZH03011058">
    <property type="protein sequence ID" value="RRT53594.1"/>
    <property type="molecule type" value="Genomic_DNA"/>
</dbReference>
<dbReference type="Proteomes" id="UP000287651">
    <property type="component" value="Unassembled WGS sequence"/>
</dbReference>
<accession>A0A426YPE2</accession>
<evidence type="ECO:0000313" key="2">
    <source>
        <dbReference type="Proteomes" id="UP000287651"/>
    </source>
</evidence>
<evidence type="ECO:0000313" key="1">
    <source>
        <dbReference type="EMBL" id="RRT53594.1"/>
    </source>
</evidence>
<name>A0A426YPE2_ENSVE</name>
<proteinExistence type="predicted"/>
<gene>
    <name evidence="1" type="ORF">B296_00049754</name>
</gene>
<dbReference type="AlphaFoldDB" id="A0A426YPE2"/>
<protein>
    <submittedName>
        <fullName evidence="1">Uncharacterized protein</fullName>
    </submittedName>
</protein>
<comment type="caution">
    <text evidence="1">The sequence shown here is derived from an EMBL/GenBank/DDBJ whole genome shotgun (WGS) entry which is preliminary data.</text>
</comment>
<sequence>MCHLTRLTHRWPLGSIAEIKLTNTDDFEDFCSRTSKLADKSNGAPLFTVAQNRQPAKLVPYDDLLAVDDSFTDTDDPAHEDEWQIL</sequence>
<reference evidence="1 2" key="1">
    <citation type="journal article" date="2014" name="Agronomy (Basel)">
        <title>A Draft Genome Sequence for Ensete ventricosum, the Drought-Tolerant Tree Against Hunger.</title>
        <authorList>
            <person name="Harrison J."/>
            <person name="Moore K.A."/>
            <person name="Paszkiewicz K."/>
            <person name="Jones T."/>
            <person name="Grant M."/>
            <person name="Ambacheew D."/>
            <person name="Muzemil S."/>
            <person name="Studholme D.J."/>
        </authorList>
    </citation>
    <scope>NUCLEOTIDE SEQUENCE [LARGE SCALE GENOMIC DNA]</scope>
</reference>
<organism evidence="1 2">
    <name type="scientific">Ensete ventricosum</name>
    <name type="common">Abyssinian banana</name>
    <name type="synonym">Musa ensete</name>
    <dbReference type="NCBI Taxonomy" id="4639"/>
    <lineage>
        <taxon>Eukaryota</taxon>
        <taxon>Viridiplantae</taxon>
        <taxon>Streptophyta</taxon>
        <taxon>Embryophyta</taxon>
        <taxon>Tracheophyta</taxon>
        <taxon>Spermatophyta</taxon>
        <taxon>Magnoliopsida</taxon>
        <taxon>Liliopsida</taxon>
        <taxon>Zingiberales</taxon>
        <taxon>Musaceae</taxon>
        <taxon>Ensete</taxon>
    </lineage>
</organism>